<dbReference type="InterPro" id="IPR029062">
    <property type="entry name" value="Class_I_gatase-like"/>
</dbReference>
<dbReference type="CDD" id="cd01746">
    <property type="entry name" value="GATase1_CTP_Synthase"/>
    <property type="match status" value="1"/>
</dbReference>
<dbReference type="GO" id="GO:0005829">
    <property type="term" value="C:cytosol"/>
    <property type="evidence" value="ECO:0007669"/>
    <property type="project" value="TreeGrafter"/>
</dbReference>
<evidence type="ECO:0000256" key="11">
    <source>
        <dbReference type="HAMAP-Rule" id="MF_01227"/>
    </source>
</evidence>
<feature type="binding site" evidence="11">
    <location>
        <position position="85"/>
    </location>
    <ligand>
        <name>ATP</name>
        <dbReference type="ChEBI" id="CHEBI:30616"/>
    </ligand>
</feature>
<dbReference type="EC" id="6.3.4.2" evidence="11"/>
<evidence type="ECO:0000256" key="10">
    <source>
        <dbReference type="ARBA" id="ARBA00047781"/>
    </source>
</evidence>
<dbReference type="GO" id="GO:0042802">
    <property type="term" value="F:identical protein binding"/>
    <property type="evidence" value="ECO:0007669"/>
    <property type="project" value="TreeGrafter"/>
</dbReference>
<dbReference type="Pfam" id="PF00117">
    <property type="entry name" value="GATase"/>
    <property type="match status" value="1"/>
</dbReference>
<dbReference type="GO" id="GO:0005524">
    <property type="term" value="F:ATP binding"/>
    <property type="evidence" value="ECO:0007669"/>
    <property type="project" value="UniProtKB-KW"/>
</dbReference>
<feature type="binding site" evidence="11">
    <location>
        <position position="237"/>
    </location>
    <ligand>
        <name>CTP</name>
        <dbReference type="ChEBI" id="CHEBI:37563"/>
        <note>allosteric inhibitor</note>
    </ligand>
</feature>
<dbReference type="GO" id="GO:0003883">
    <property type="term" value="F:CTP synthase activity"/>
    <property type="evidence" value="ECO:0007669"/>
    <property type="project" value="UniProtKB-UniRule"/>
</dbReference>
<dbReference type="InterPro" id="IPR017456">
    <property type="entry name" value="CTP_synthase_N"/>
</dbReference>
<evidence type="ECO:0000256" key="4">
    <source>
        <dbReference type="ARBA" id="ARBA00022723"/>
    </source>
</evidence>
<dbReference type="SUPFAM" id="SSF52540">
    <property type="entry name" value="P-loop containing nucleoside triphosphate hydrolases"/>
    <property type="match status" value="1"/>
</dbReference>
<comment type="similarity">
    <text evidence="2 11">Belongs to the CTP synthase family.</text>
</comment>
<evidence type="ECO:0000256" key="9">
    <source>
        <dbReference type="ARBA" id="ARBA00022975"/>
    </source>
</evidence>
<protein>
    <recommendedName>
        <fullName evidence="11">CTP synthase</fullName>
        <ecNumber evidence="11">6.3.4.2</ecNumber>
    </recommendedName>
    <alternativeName>
        <fullName evidence="11">Cytidine 5'-triphosphate synthase</fullName>
    </alternativeName>
    <alternativeName>
        <fullName evidence="11">Cytidine triphosphate synthetase</fullName>
        <shortName evidence="11">CTP synthetase</shortName>
        <shortName evidence="11">CTPS</shortName>
    </alternativeName>
    <alternativeName>
        <fullName evidence="11">UTP--ammonia ligase</fullName>
    </alternativeName>
</protein>
<organism evidence="14 15">
    <name type="scientific">Candidatus Falkowbacteria bacterium RIFOXYA2_FULL_47_9</name>
    <dbReference type="NCBI Taxonomy" id="1797995"/>
    <lineage>
        <taxon>Bacteria</taxon>
        <taxon>Candidatus Falkowiibacteriota</taxon>
    </lineage>
</organism>
<feature type="binding site" evidence="11">
    <location>
        <position position="237"/>
    </location>
    <ligand>
        <name>UTP</name>
        <dbReference type="ChEBI" id="CHEBI:46398"/>
    </ligand>
</feature>
<feature type="binding site" evidence="11">
    <location>
        <begin position="201"/>
        <end position="206"/>
    </location>
    <ligand>
        <name>CTP</name>
        <dbReference type="ChEBI" id="CHEBI:37563"/>
        <note>allosteric inhibitor</note>
    </ligand>
</feature>
<dbReference type="EMBL" id="MFGC01000011">
    <property type="protein sequence ID" value="OGF28382.1"/>
    <property type="molecule type" value="Genomic_DNA"/>
</dbReference>
<dbReference type="InterPro" id="IPR017926">
    <property type="entry name" value="GATASE"/>
</dbReference>
<comment type="catalytic activity">
    <reaction evidence="10 11">
        <text>UTP + L-glutamine + ATP + H2O = CTP + L-glutamate + ADP + phosphate + 2 H(+)</text>
        <dbReference type="Rhea" id="RHEA:26426"/>
        <dbReference type="ChEBI" id="CHEBI:15377"/>
        <dbReference type="ChEBI" id="CHEBI:15378"/>
        <dbReference type="ChEBI" id="CHEBI:29985"/>
        <dbReference type="ChEBI" id="CHEBI:30616"/>
        <dbReference type="ChEBI" id="CHEBI:37563"/>
        <dbReference type="ChEBI" id="CHEBI:43474"/>
        <dbReference type="ChEBI" id="CHEBI:46398"/>
        <dbReference type="ChEBI" id="CHEBI:58359"/>
        <dbReference type="ChEBI" id="CHEBI:456216"/>
        <dbReference type="EC" id="6.3.4.2"/>
    </reaction>
</comment>
<evidence type="ECO:0000313" key="15">
    <source>
        <dbReference type="Proteomes" id="UP000178925"/>
    </source>
</evidence>
<feature type="domain" description="CTP synthase N-terminal" evidence="13">
    <location>
        <begin position="17"/>
        <end position="280"/>
    </location>
</feature>
<dbReference type="Gene3D" id="3.40.50.880">
    <property type="match status" value="1"/>
</dbReference>
<keyword evidence="8 11" id="KW-0315">Glutamine amidotransferase</keyword>
<name>A0A1F5SNW3_9BACT</name>
<feature type="binding site" evidence="11">
    <location>
        <position position="27"/>
    </location>
    <ligand>
        <name>UTP</name>
        <dbReference type="ChEBI" id="CHEBI:46398"/>
    </ligand>
</feature>
<dbReference type="FunFam" id="3.40.50.880:FF:000002">
    <property type="entry name" value="CTP synthase"/>
    <property type="match status" value="1"/>
</dbReference>
<keyword evidence="6 11" id="KW-0067">ATP-binding</keyword>
<keyword evidence="7 11" id="KW-0460">Magnesium</keyword>
<dbReference type="GO" id="GO:0044210">
    <property type="term" value="P:'de novo' CTP biosynthetic process"/>
    <property type="evidence" value="ECO:0007669"/>
    <property type="project" value="UniProtKB-UniRule"/>
</dbReference>
<feature type="binding site" evidence="11">
    <location>
        <begin position="201"/>
        <end position="206"/>
    </location>
    <ligand>
        <name>UTP</name>
        <dbReference type="ChEBI" id="CHEBI:46398"/>
    </ligand>
</feature>
<comment type="miscellaneous">
    <text evidence="11">CTPSs have evolved a hybrid strategy for distinguishing between UTP and CTP. The overlapping regions of the product feedback inhibitory and substrate sites recognize a common feature in both compounds, the triphosphate moiety. To differentiate isosteric substrate and product pyrimidine rings, an additional pocket far from the expected kinase/ligase catalytic site, specifically recognizes the cytosine and ribose portions of the product inhibitor.</text>
</comment>
<keyword evidence="9 11" id="KW-0665">Pyrimidine biosynthesis</keyword>
<dbReference type="NCBIfam" id="TIGR00337">
    <property type="entry name" value="PyrG"/>
    <property type="match status" value="1"/>
</dbReference>
<dbReference type="GO" id="GO:0046872">
    <property type="term" value="F:metal ion binding"/>
    <property type="evidence" value="ECO:0007669"/>
    <property type="project" value="UniProtKB-KW"/>
</dbReference>
<evidence type="ECO:0000256" key="7">
    <source>
        <dbReference type="ARBA" id="ARBA00022842"/>
    </source>
</evidence>
<proteinExistence type="inferred from homology"/>
<evidence type="ECO:0000256" key="6">
    <source>
        <dbReference type="ARBA" id="ARBA00022840"/>
    </source>
</evidence>
<accession>A0A1F5SNW3</accession>
<feature type="active site" evidence="11">
    <location>
        <position position="530"/>
    </location>
</feature>
<feature type="active site" evidence="11">
    <location>
        <position position="528"/>
    </location>
</feature>
<feature type="binding site" evidence="11">
    <location>
        <position position="255"/>
    </location>
    <ligand>
        <name>ATP</name>
        <dbReference type="ChEBI" id="CHEBI:30616"/>
    </ligand>
</feature>
<dbReference type="AlphaFoldDB" id="A0A1F5SNW3"/>
<feature type="binding site" evidence="11">
    <location>
        <begin position="399"/>
        <end position="402"/>
    </location>
    <ligand>
        <name>L-glutamine</name>
        <dbReference type="ChEBI" id="CHEBI:58359"/>
    </ligand>
</feature>
<dbReference type="Gene3D" id="3.40.50.300">
    <property type="entry name" value="P-loop containing nucleotide triphosphate hydrolases"/>
    <property type="match status" value="1"/>
</dbReference>
<dbReference type="GO" id="GO:0019856">
    <property type="term" value="P:pyrimidine nucleobase biosynthetic process"/>
    <property type="evidence" value="ECO:0007669"/>
    <property type="project" value="TreeGrafter"/>
</dbReference>
<dbReference type="SUPFAM" id="SSF52317">
    <property type="entry name" value="Class I glutamine amidotransferase-like"/>
    <property type="match status" value="1"/>
</dbReference>
<dbReference type="UniPathway" id="UPA00159">
    <property type="reaction ID" value="UER00277"/>
</dbReference>
<evidence type="ECO:0000256" key="2">
    <source>
        <dbReference type="ARBA" id="ARBA00007533"/>
    </source>
</evidence>
<keyword evidence="4 11" id="KW-0479">Metal-binding</keyword>
<feature type="binding site" evidence="11">
    <location>
        <position position="85"/>
    </location>
    <ligand>
        <name>Mg(2+)</name>
        <dbReference type="ChEBI" id="CHEBI:18420"/>
    </ligand>
</feature>
<dbReference type="STRING" id="1797995.A2242_01340"/>
<dbReference type="PANTHER" id="PTHR11550:SF0">
    <property type="entry name" value="CTP SYNTHASE-RELATED"/>
    <property type="match status" value="1"/>
</dbReference>
<feature type="binding site" evidence="11">
    <location>
        <position position="483"/>
    </location>
    <ligand>
        <name>L-glutamine</name>
        <dbReference type="ChEBI" id="CHEBI:58359"/>
    </ligand>
</feature>
<feature type="domain" description="Glutamine amidotransferase" evidence="12">
    <location>
        <begin position="320"/>
        <end position="547"/>
    </location>
</feature>
<dbReference type="Pfam" id="PF06418">
    <property type="entry name" value="CTP_synth_N"/>
    <property type="match status" value="1"/>
</dbReference>
<feature type="binding site" evidence="11">
    <location>
        <position position="27"/>
    </location>
    <ligand>
        <name>CTP</name>
        <dbReference type="ChEBI" id="CHEBI:37563"/>
        <note>allosteric inhibitor</note>
    </ligand>
</feature>
<comment type="catalytic activity">
    <reaction evidence="11">
        <text>UTP + NH4(+) + ATP = CTP + ADP + phosphate + 2 H(+)</text>
        <dbReference type="Rhea" id="RHEA:16597"/>
        <dbReference type="ChEBI" id="CHEBI:15378"/>
        <dbReference type="ChEBI" id="CHEBI:28938"/>
        <dbReference type="ChEBI" id="CHEBI:30616"/>
        <dbReference type="ChEBI" id="CHEBI:37563"/>
        <dbReference type="ChEBI" id="CHEBI:43474"/>
        <dbReference type="ChEBI" id="CHEBI:46398"/>
        <dbReference type="ChEBI" id="CHEBI:456216"/>
    </reaction>
</comment>
<evidence type="ECO:0000259" key="13">
    <source>
        <dbReference type="Pfam" id="PF06418"/>
    </source>
</evidence>
<dbReference type="GO" id="GO:0004359">
    <property type="term" value="F:glutaminase activity"/>
    <property type="evidence" value="ECO:0007669"/>
    <property type="project" value="RHEA"/>
</dbReference>
<comment type="function">
    <text evidence="11">Catalyzes the ATP-dependent amination of UTP to CTP with either L-glutamine or ammonia as the source of nitrogen. Regulates intracellular CTP levels through interactions with the four ribonucleotide triphosphates.</text>
</comment>
<dbReference type="FunFam" id="3.40.50.300:FF:000009">
    <property type="entry name" value="CTP synthase"/>
    <property type="match status" value="1"/>
</dbReference>
<dbReference type="InterPro" id="IPR004468">
    <property type="entry name" value="CTP_synthase"/>
</dbReference>
<evidence type="ECO:0000256" key="8">
    <source>
        <dbReference type="ARBA" id="ARBA00022962"/>
    </source>
</evidence>
<dbReference type="GO" id="GO:0097268">
    <property type="term" value="C:cytoophidium"/>
    <property type="evidence" value="ECO:0007669"/>
    <property type="project" value="UniProtKB-ARBA"/>
</dbReference>
<feature type="active site" description="Nucleophile; for glutamine hydrolysis" evidence="11">
    <location>
        <position position="398"/>
    </location>
</feature>
<evidence type="ECO:0000313" key="14">
    <source>
        <dbReference type="EMBL" id="OGF28382.1"/>
    </source>
</evidence>
<comment type="caution">
    <text evidence="11">Lacks conserved residue(s) required for the propagation of feature annotation.</text>
</comment>
<dbReference type="Proteomes" id="UP000178925">
    <property type="component" value="Unassembled WGS sequence"/>
</dbReference>
<keyword evidence="3 11" id="KW-0436">Ligase</keyword>
<comment type="catalytic activity">
    <reaction evidence="11">
        <text>L-glutamine + H2O = L-glutamate + NH4(+)</text>
        <dbReference type="Rhea" id="RHEA:15889"/>
        <dbReference type="ChEBI" id="CHEBI:15377"/>
        <dbReference type="ChEBI" id="CHEBI:28938"/>
        <dbReference type="ChEBI" id="CHEBI:29985"/>
        <dbReference type="ChEBI" id="CHEBI:58359"/>
    </reaction>
</comment>
<evidence type="ECO:0000256" key="3">
    <source>
        <dbReference type="ARBA" id="ARBA00022598"/>
    </source>
</evidence>
<evidence type="ECO:0000256" key="1">
    <source>
        <dbReference type="ARBA" id="ARBA00005171"/>
    </source>
</evidence>
<comment type="subunit">
    <text evidence="11">Homotetramer.</text>
</comment>
<dbReference type="InterPro" id="IPR033828">
    <property type="entry name" value="GATase1_CTP_Synthase"/>
</dbReference>
<feature type="region of interest" description="Amidoligase domain" evidence="11">
    <location>
        <begin position="1"/>
        <end position="280"/>
    </location>
</feature>
<feature type="binding site" evidence="11">
    <location>
        <begin position="28"/>
        <end position="33"/>
    </location>
    <ligand>
        <name>ATP</name>
        <dbReference type="ChEBI" id="CHEBI:30616"/>
    </ligand>
</feature>
<comment type="caution">
    <text evidence="14">The sequence shown here is derived from an EMBL/GenBank/DDBJ whole genome shotgun (WGS) entry which is preliminary data.</text>
</comment>
<feature type="binding site" evidence="11">
    <location>
        <position position="371"/>
    </location>
    <ligand>
        <name>L-glutamine</name>
        <dbReference type="ChEBI" id="CHEBI:58359"/>
    </ligand>
</feature>
<gene>
    <name evidence="11" type="primary">pyrG</name>
    <name evidence="14" type="ORF">A2242_01340</name>
</gene>
<dbReference type="PANTHER" id="PTHR11550">
    <property type="entry name" value="CTP SYNTHASE"/>
    <property type="match status" value="1"/>
</dbReference>
<evidence type="ECO:0000256" key="5">
    <source>
        <dbReference type="ARBA" id="ARBA00022741"/>
    </source>
</evidence>
<comment type="activity regulation">
    <text evidence="11">Allosterically activated by GTP, when glutamine is the substrate; GTP has no effect on the reaction when ammonia is the substrate. The allosteric effector GTP functions by stabilizing the protein conformation that binds the tetrahedral intermediate(s) formed during glutamine hydrolysis. Inhibited by the product CTP, via allosteric rather than competitive inhibition.</text>
</comment>
<dbReference type="InterPro" id="IPR027417">
    <property type="entry name" value="P-loop_NTPase"/>
</dbReference>
<dbReference type="HAMAP" id="MF_01227">
    <property type="entry name" value="PyrG"/>
    <property type="match status" value="1"/>
</dbReference>
<dbReference type="PROSITE" id="PS51273">
    <property type="entry name" value="GATASE_TYPE_1"/>
    <property type="match status" value="1"/>
</dbReference>
<reference evidence="14 15" key="1">
    <citation type="journal article" date="2016" name="Nat. Commun.">
        <title>Thousands of microbial genomes shed light on interconnected biogeochemical processes in an aquifer system.</title>
        <authorList>
            <person name="Anantharaman K."/>
            <person name="Brown C.T."/>
            <person name="Hug L.A."/>
            <person name="Sharon I."/>
            <person name="Castelle C.J."/>
            <person name="Probst A.J."/>
            <person name="Thomas B.C."/>
            <person name="Singh A."/>
            <person name="Wilkins M.J."/>
            <person name="Karaoz U."/>
            <person name="Brodie E.L."/>
            <person name="Williams K.H."/>
            <person name="Hubbard S.S."/>
            <person name="Banfield J.F."/>
        </authorList>
    </citation>
    <scope>NUCLEOTIDE SEQUENCE [LARGE SCALE GENOMIC DNA]</scope>
</reference>
<dbReference type="NCBIfam" id="NF003792">
    <property type="entry name" value="PRK05380.1"/>
    <property type="match status" value="1"/>
</dbReference>
<comment type="pathway">
    <text evidence="1 11">Pyrimidine metabolism; CTP biosynthesis via de novo pathway; CTP from UDP: step 2/2.</text>
</comment>
<keyword evidence="5 11" id="KW-0547">Nucleotide-binding</keyword>
<feature type="binding site" evidence="11">
    <location>
        <position position="155"/>
    </location>
    <ligand>
        <name>Mg(2+)</name>
        <dbReference type="ChEBI" id="CHEBI:18420"/>
    </ligand>
</feature>
<sequence>MQNKTKSSAQKNSDKTKYIFVVGGVMSGVGKGVAAASIGRVLIGKGFNVSAIKIDPYINVDAGTMNPVEHGEVFVTDDGDETDQDCGNYERFLGRDIHKENYMTTGRVYLNVITRERNLEFGGKCVEVVPHIPLEVIKRIKAAAKKDQADIMIIEIGGTVGEYQNLLFLEAARMMHLDNPNNVLFVMVSYLPIPSKIGEMKTKPTQYAVHSLQAAGIQPDFILARAERPIDGPRSAKLATFCNVQEGDIISAPDVDSIYEIPLNFEKDSLGDKILQKFGLKPRRKDLADWRAMAEKIKNAKQEVKIGIVGKYFGTGDFTLADSYISVIEAIKHAGGAVGVRPVLHWVNAEEVEKQGTKILDQFDGIIVPQGWGSRGAEGKIATIRYCRENKKPYFGLCYGMQMAVIEFARNVLNFKNANSEEVDPKTAYPVIHIMPNQKEYLAKKQYGGTIRLGAWPCKLVAGTHIAKAYGNKTDVSERHRHRYEFNNEYRKQFEAAGMAIGGASPDNQLVEAIEITGHPFFIGTQFHPEYKSRPLEPHPLFVEFIKVCANKK</sequence>
<feature type="binding site" evidence="11">
    <location>
        <position position="422"/>
    </location>
    <ligand>
        <name>L-glutamine</name>
        <dbReference type="ChEBI" id="CHEBI:58359"/>
    </ligand>
</feature>
<evidence type="ECO:0000259" key="12">
    <source>
        <dbReference type="Pfam" id="PF00117"/>
    </source>
</evidence>